<dbReference type="Gene3D" id="3.40.50.1820">
    <property type="entry name" value="alpha/beta hydrolase"/>
    <property type="match status" value="1"/>
</dbReference>
<dbReference type="GO" id="GO:0016020">
    <property type="term" value="C:membrane"/>
    <property type="evidence" value="ECO:0007669"/>
    <property type="project" value="TreeGrafter"/>
</dbReference>
<accession>A0A9X1HV00</accession>
<dbReference type="InterPro" id="IPR000073">
    <property type="entry name" value="AB_hydrolase_1"/>
</dbReference>
<dbReference type="InterPro" id="IPR029058">
    <property type="entry name" value="AB_hydrolase_fold"/>
</dbReference>
<organism evidence="2 3">
    <name type="scientific">Fulvivirga sedimenti</name>
    <dbReference type="NCBI Taxonomy" id="2879465"/>
    <lineage>
        <taxon>Bacteria</taxon>
        <taxon>Pseudomonadati</taxon>
        <taxon>Bacteroidota</taxon>
        <taxon>Cytophagia</taxon>
        <taxon>Cytophagales</taxon>
        <taxon>Fulvivirgaceae</taxon>
        <taxon>Fulvivirga</taxon>
    </lineage>
</organism>
<dbReference type="GO" id="GO:0047372">
    <property type="term" value="F:monoacylglycerol lipase activity"/>
    <property type="evidence" value="ECO:0007669"/>
    <property type="project" value="TreeGrafter"/>
</dbReference>
<gene>
    <name evidence="2" type="ORF">LDX50_26265</name>
</gene>
<evidence type="ECO:0000313" key="3">
    <source>
        <dbReference type="Proteomes" id="UP001139409"/>
    </source>
</evidence>
<dbReference type="Pfam" id="PF00561">
    <property type="entry name" value="Abhydrolase_1"/>
    <property type="match status" value="1"/>
</dbReference>
<dbReference type="PANTHER" id="PTHR43798">
    <property type="entry name" value="MONOACYLGLYCEROL LIPASE"/>
    <property type="match status" value="1"/>
</dbReference>
<reference evidence="2" key="1">
    <citation type="submission" date="2021-09" db="EMBL/GenBank/DDBJ databases">
        <title>Fulvivirga sp. isolated from coastal sediment.</title>
        <authorList>
            <person name="Yu H."/>
        </authorList>
    </citation>
    <scope>NUCLEOTIDE SEQUENCE</scope>
    <source>
        <strain evidence="2">1062</strain>
    </source>
</reference>
<proteinExistence type="predicted"/>
<name>A0A9X1HV00_9BACT</name>
<keyword evidence="3" id="KW-1185">Reference proteome</keyword>
<keyword evidence="2" id="KW-0378">Hydrolase</keyword>
<dbReference type="PANTHER" id="PTHR43798:SF5">
    <property type="entry name" value="MONOACYLGLYCEROL LIPASE ABHD6"/>
    <property type="match status" value="1"/>
</dbReference>
<dbReference type="EMBL" id="JAIXNE010000006">
    <property type="protein sequence ID" value="MCA6078405.1"/>
    <property type="molecule type" value="Genomic_DNA"/>
</dbReference>
<sequence>MNREALILLHGALGSSAQVEPLIPYLKQDFDVYTLNFSGHGGLPVPSRFSINDFTSDVVRFMDLNKLPYAHIFGFSMGGYVALKLAERTSKRTGKIMTLGTKFDWTPETADKEKAMLNPSKIEEKVPAFARFLLERHAPSDWKQVLHTTAGMMTALGNQPDWIAGRNTVMNEVCLMVGSLDSMVTIDETRKIADALENGSFRVLEGVLHPMEKADPSSIAGEILSFIK</sequence>
<dbReference type="Proteomes" id="UP001139409">
    <property type="component" value="Unassembled WGS sequence"/>
</dbReference>
<dbReference type="InterPro" id="IPR050266">
    <property type="entry name" value="AB_hydrolase_sf"/>
</dbReference>
<evidence type="ECO:0000259" key="1">
    <source>
        <dbReference type="Pfam" id="PF00561"/>
    </source>
</evidence>
<comment type="caution">
    <text evidence="2">The sequence shown here is derived from an EMBL/GenBank/DDBJ whole genome shotgun (WGS) entry which is preliminary data.</text>
</comment>
<dbReference type="RefSeq" id="WP_225699265.1">
    <property type="nucleotide sequence ID" value="NZ_JAIXNE010000006.1"/>
</dbReference>
<feature type="domain" description="AB hydrolase-1" evidence="1">
    <location>
        <begin position="5"/>
        <end position="114"/>
    </location>
</feature>
<protein>
    <submittedName>
        <fullName evidence="2">Alpha/beta hydrolase</fullName>
    </submittedName>
</protein>
<dbReference type="AlphaFoldDB" id="A0A9X1HV00"/>
<dbReference type="GO" id="GO:0046464">
    <property type="term" value="P:acylglycerol catabolic process"/>
    <property type="evidence" value="ECO:0007669"/>
    <property type="project" value="TreeGrafter"/>
</dbReference>
<dbReference type="SUPFAM" id="SSF53474">
    <property type="entry name" value="alpha/beta-Hydrolases"/>
    <property type="match status" value="1"/>
</dbReference>
<evidence type="ECO:0000313" key="2">
    <source>
        <dbReference type="EMBL" id="MCA6078405.1"/>
    </source>
</evidence>